<keyword evidence="1" id="KW-1133">Transmembrane helix</keyword>
<keyword evidence="1" id="KW-0812">Transmembrane</keyword>
<name>A0ABY3K5W3_9SPIR</name>
<dbReference type="RefSeq" id="WP_021958292.1">
    <property type="nucleotide sequence ID" value="NZ_SAXZ01000015.1"/>
</dbReference>
<sequence>MSNINKKYAILSSIIVILAVILVLTVLLKNRGYSLPTLKAINSNISEIKINRGTNETLSIKLNEGKWILNEEYIADSDIIESMTNALNLIKPVEIISRGEDDKEKYKLLDEELLTVIAIDNSLKELRNIKFGMKATLGNNVYAQIDKDKNIYLLGNLSSNPKDIFDKSEDDIINKTISSIRNDKINKITVSYNNKDYTLEKSESTNWLKVWNNSTVKVDDLYSPIYTIANFKADGLIRENLDKNLALYKIEIFADNDFVLYEILNKNNNYEVSLSNDNNRYYINDATFSNLKEAIDNIIK</sequence>
<dbReference type="Pfam" id="PF14238">
    <property type="entry name" value="DUF4340"/>
    <property type="match status" value="1"/>
</dbReference>
<feature type="transmembrane region" description="Helical" evidence="1">
    <location>
        <begin position="7"/>
        <end position="28"/>
    </location>
</feature>
<accession>A0ABY3K5W3</accession>
<reference evidence="3 4" key="1">
    <citation type="journal article" date="1992" name="Lakartidningen">
        <title>[Penicillin V and not amoxicillin is the first choice preparation in acute otitis].</title>
        <authorList>
            <person name="Kamme C."/>
            <person name="Lundgren K."/>
            <person name="Prellner K."/>
        </authorList>
    </citation>
    <scope>NUCLEOTIDE SEQUENCE [LARGE SCALE GENOMIC DNA]</scope>
    <source>
        <strain evidence="3 4">PC5099IV</strain>
    </source>
</reference>
<organism evidence="3 4">
    <name type="scientific">Brachyspira aalborgi</name>
    <dbReference type="NCBI Taxonomy" id="29522"/>
    <lineage>
        <taxon>Bacteria</taxon>
        <taxon>Pseudomonadati</taxon>
        <taxon>Spirochaetota</taxon>
        <taxon>Spirochaetia</taxon>
        <taxon>Brachyspirales</taxon>
        <taxon>Brachyspiraceae</taxon>
        <taxon>Brachyspira</taxon>
    </lineage>
</organism>
<evidence type="ECO:0000313" key="4">
    <source>
        <dbReference type="Proteomes" id="UP000322659"/>
    </source>
</evidence>
<protein>
    <submittedName>
        <fullName evidence="3">DUF4340 domain-containing protein</fullName>
    </submittedName>
</protein>
<gene>
    <name evidence="3" type="ORF">EPJ71_11785</name>
</gene>
<proteinExistence type="predicted"/>
<comment type="caution">
    <text evidence="3">The sequence shown here is derived from an EMBL/GenBank/DDBJ whole genome shotgun (WGS) entry which is preliminary data.</text>
</comment>
<dbReference type="InterPro" id="IPR025641">
    <property type="entry name" value="DUF4340"/>
</dbReference>
<evidence type="ECO:0000259" key="2">
    <source>
        <dbReference type="Pfam" id="PF14238"/>
    </source>
</evidence>
<evidence type="ECO:0000256" key="1">
    <source>
        <dbReference type="SAM" id="Phobius"/>
    </source>
</evidence>
<evidence type="ECO:0000313" key="3">
    <source>
        <dbReference type="EMBL" id="TXJ30621.1"/>
    </source>
</evidence>
<keyword evidence="4" id="KW-1185">Reference proteome</keyword>
<dbReference type="EMBL" id="SAXZ01000015">
    <property type="protein sequence ID" value="TXJ30621.1"/>
    <property type="molecule type" value="Genomic_DNA"/>
</dbReference>
<dbReference type="Proteomes" id="UP000322659">
    <property type="component" value="Unassembled WGS sequence"/>
</dbReference>
<feature type="domain" description="DUF4340" evidence="2">
    <location>
        <begin position="72"/>
        <end position="237"/>
    </location>
</feature>
<keyword evidence="1" id="KW-0472">Membrane</keyword>